<dbReference type="EMBL" id="BNAO01000003">
    <property type="protein sequence ID" value="GHG67269.1"/>
    <property type="molecule type" value="Genomic_DNA"/>
</dbReference>
<proteinExistence type="predicted"/>
<feature type="transmembrane region" description="Helical" evidence="1">
    <location>
        <begin position="172"/>
        <end position="193"/>
    </location>
</feature>
<feature type="transmembrane region" description="Helical" evidence="1">
    <location>
        <begin position="379"/>
        <end position="401"/>
    </location>
</feature>
<feature type="transmembrane region" description="Helical" evidence="1">
    <location>
        <begin position="17"/>
        <end position="36"/>
    </location>
</feature>
<sequence>MITLTSFRLQGAKLDQVLLILASMVVLIDWLNGLLWHTWGASYSLAAIFKAVLLAGITVRGWQLCQKQLLAPLGLMLFMLLGPLYVSWLTGQHFLWHDLQLIAKSGALLLALAYFTVQARQNPIAFLRWLDWFVLGSYLLLLGNFCLGLAGYGGTAYQPMEEVAQKFLGIKGFFISTNELSALLLVLSCWLLLRAWQVKRWCYPLISIASLLMAGLMLTKTGLFGTMLLVVFIPLLLTPRHYYRYLYQHYRRRLWLLTLVLLSIMLLVLFNFTSVLQWVGIYDKLLFSYQQRGLAGIILSSRDYYLLRNFTAVSERYPEWLQLFGVGQGGVRLLLKKYFIELDLFDLLLFYGLAGVLLYALSFWRILLLAGSRLASSSAAAPVLLLNVLLLLVSLLAGHVLTSGMLWLPWAVVNAAVVAQSVLAASQQPVTGLNNAAAVEENAYERSA</sequence>
<protein>
    <submittedName>
        <fullName evidence="2">Uncharacterized protein</fullName>
    </submittedName>
</protein>
<gene>
    <name evidence="2" type="ORF">GCM10010919_15840</name>
</gene>
<feature type="transmembrane region" description="Helical" evidence="1">
    <location>
        <begin position="69"/>
        <end position="88"/>
    </location>
</feature>
<comment type="caution">
    <text evidence="2">The sequence shown here is derived from an EMBL/GenBank/DDBJ whole genome shotgun (WGS) entry which is preliminary data.</text>
</comment>
<dbReference type="RefSeq" id="WP_189432052.1">
    <property type="nucleotide sequence ID" value="NZ_BNAO01000003.1"/>
</dbReference>
<feature type="transmembrane region" description="Helical" evidence="1">
    <location>
        <begin position="42"/>
        <end position="62"/>
    </location>
</feature>
<feature type="transmembrane region" description="Helical" evidence="1">
    <location>
        <begin position="407"/>
        <end position="425"/>
    </location>
</feature>
<reference evidence="3" key="1">
    <citation type="journal article" date="2019" name="Int. J. Syst. Evol. Microbiol.">
        <title>The Global Catalogue of Microorganisms (GCM) 10K type strain sequencing project: providing services to taxonomists for standard genome sequencing and annotation.</title>
        <authorList>
            <consortium name="The Broad Institute Genomics Platform"/>
            <consortium name="The Broad Institute Genome Sequencing Center for Infectious Disease"/>
            <person name="Wu L."/>
            <person name="Ma J."/>
        </authorList>
    </citation>
    <scope>NUCLEOTIDE SEQUENCE [LARGE SCALE GENOMIC DNA]</scope>
    <source>
        <strain evidence="3">CGMCC 1.7003</strain>
    </source>
</reference>
<evidence type="ECO:0000256" key="1">
    <source>
        <dbReference type="SAM" id="Phobius"/>
    </source>
</evidence>
<name>A0ABQ3KXF3_9ALTE</name>
<accession>A0ABQ3KXF3</accession>
<evidence type="ECO:0000313" key="2">
    <source>
        <dbReference type="EMBL" id="GHG67269.1"/>
    </source>
</evidence>
<feature type="transmembrane region" description="Helical" evidence="1">
    <location>
        <begin position="254"/>
        <end position="279"/>
    </location>
</feature>
<keyword evidence="1" id="KW-1133">Transmembrane helix</keyword>
<keyword evidence="1" id="KW-0812">Transmembrane</keyword>
<feature type="transmembrane region" description="Helical" evidence="1">
    <location>
        <begin position="129"/>
        <end position="152"/>
    </location>
</feature>
<organism evidence="2 3">
    <name type="scientific">Alishewanella longhuensis</name>
    <dbReference type="NCBI Taxonomy" id="1091037"/>
    <lineage>
        <taxon>Bacteria</taxon>
        <taxon>Pseudomonadati</taxon>
        <taxon>Pseudomonadota</taxon>
        <taxon>Gammaproteobacteria</taxon>
        <taxon>Alteromonadales</taxon>
        <taxon>Alteromonadaceae</taxon>
        <taxon>Alishewanella</taxon>
    </lineage>
</organism>
<keyword evidence="3" id="KW-1185">Reference proteome</keyword>
<keyword evidence="1" id="KW-0472">Membrane</keyword>
<dbReference type="Proteomes" id="UP000659697">
    <property type="component" value="Unassembled WGS sequence"/>
</dbReference>
<feature type="transmembrane region" description="Helical" evidence="1">
    <location>
        <begin position="348"/>
        <end position="367"/>
    </location>
</feature>
<evidence type="ECO:0000313" key="3">
    <source>
        <dbReference type="Proteomes" id="UP000659697"/>
    </source>
</evidence>